<gene>
    <name evidence="1" type="ORF">HHUB_2234</name>
</gene>
<evidence type="ECO:0000313" key="2">
    <source>
        <dbReference type="Proteomes" id="UP000066737"/>
    </source>
</evidence>
<dbReference type="STRING" id="1407499.HHUB_2234"/>
<sequence>MAGKRAYVGLSSPIGYDWERTTTPNGSPNPLLEAPIGLSVLYDELWFYDPVVCPENMRELDFVKFVTDQYDEAELAALYERDERGAQSLVADRPGHHQFPYSDWEDIVTTAAPFATHDDHGQGGDVEIGATPRPSISNSKFDFFVSEHINAEYVANTPLTEYLSDVMTAVEATQTDAQIVDRAVCSGIPNYISPDGPPLELIDDFRHHHHLSRFRSEVEDLIDDPVAVERERQRIEEAAAEMRHEAVNSVSDPNRIYLSAARLAVNRVPLVGKATGWIFDSQDLLEAWDDVNRFGWASFYADLEASVREYEH</sequence>
<dbReference type="EMBL" id="LN831302">
    <property type="protein sequence ID" value="CQH55452.1"/>
    <property type="molecule type" value="Genomic_DNA"/>
</dbReference>
<protein>
    <submittedName>
        <fullName evidence="1">Uncharacterized protein</fullName>
    </submittedName>
</protein>
<dbReference type="KEGG" id="hhb:Hhub_2234"/>
<reference evidence="2" key="1">
    <citation type="journal article" date="2016" name="Environ. Microbiol.">
        <title>The complete genome of a viable archaeum isolated from 123-million-year-old rock salt.</title>
        <authorList>
            <person name="Jaakkola S.T."/>
            <person name="Pfeiffer F."/>
            <person name="Ravantti J.J."/>
            <person name="Guo Q."/>
            <person name="Liu Y."/>
            <person name="Chen X."/>
            <person name="Ma H."/>
            <person name="Yang C."/>
            <person name="Oksanen H.M."/>
            <person name="Bamford D.H."/>
        </authorList>
    </citation>
    <scope>NUCLEOTIDE SEQUENCE</scope>
    <source>
        <strain evidence="2">JI20-1</strain>
    </source>
</reference>
<dbReference type="AlphaFoldDB" id="A0A0U5HTN6"/>
<proteinExistence type="predicted"/>
<dbReference type="Proteomes" id="UP000066737">
    <property type="component" value="Chromosome I"/>
</dbReference>
<evidence type="ECO:0000313" key="1">
    <source>
        <dbReference type="EMBL" id="CQH55452.1"/>
    </source>
</evidence>
<name>A0A0U5HTN6_9EURY</name>
<accession>A0A0U5HTN6</accession>
<keyword evidence="2" id="KW-1185">Reference proteome</keyword>
<organism evidence="1 2">
    <name type="scientific">Halobacterium hubeiense</name>
    <dbReference type="NCBI Taxonomy" id="1407499"/>
    <lineage>
        <taxon>Archaea</taxon>
        <taxon>Methanobacteriati</taxon>
        <taxon>Methanobacteriota</taxon>
        <taxon>Stenosarchaea group</taxon>
        <taxon>Halobacteria</taxon>
        <taxon>Halobacteriales</taxon>
        <taxon>Halobacteriaceae</taxon>
        <taxon>Halobacterium</taxon>
    </lineage>
</organism>